<dbReference type="AlphaFoldDB" id="A0A128FJW0"/>
<dbReference type="PANTHER" id="PTHR33293:SF1">
    <property type="entry name" value="INSERTION ELEMENT IS1 1 PROTEIN INSB-RELATED"/>
    <property type="match status" value="1"/>
</dbReference>
<dbReference type="PANTHER" id="PTHR33293">
    <property type="entry name" value="INSERTION ELEMENT IS1 1 PROTEIN INSB-RELATED"/>
    <property type="match status" value="1"/>
</dbReference>
<dbReference type="GO" id="GO:0006313">
    <property type="term" value="P:DNA transposition"/>
    <property type="evidence" value="ECO:0007669"/>
    <property type="project" value="InterPro"/>
</dbReference>
<keyword evidence="6" id="KW-1185">Reference proteome</keyword>
<evidence type="ECO:0000313" key="6">
    <source>
        <dbReference type="Proteomes" id="UP000073601"/>
    </source>
</evidence>
<evidence type="ECO:0000256" key="3">
    <source>
        <dbReference type="ARBA" id="ARBA00022578"/>
    </source>
</evidence>
<keyword evidence="3" id="KW-0815">Transposition</keyword>
<name>A0A128FJW0_9GAMM</name>
<comment type="similarity">
    <text evidence="2">Belongs to the transposase 27 family.</text>
</comment>
<dbReference type="InterPro" id="IPR005063">
    <property type="entry name" value="Transposase_27"/>
</dbReference>
<keyword evidence="4" id="KW-0233">DNA recombination</keyword>
<evidence type="ECO:0000256" key="1">
    <source>
        <dbReference type="ARBA" id="ARBA00004091"/>
    </source>
</evidence>
<dbReference type="EMBL" id="FIZY01000140">
    <property type="protein sequence ID" value="CZF87089.1"/>
    <property type="molecule type" value="Genomic_DNA"/>
</dbReference>
<dbReference type="Pfam" id="PF03400">
    <property type="entry name" value="DDE_Tnp_IS1"/>
    <property type="match status" value="1"/>
</dbReference>
<dbReference type="InterPro" id="IPR051354">
    <property type="entry name" value="Transposase_27_IS1"/>
</dbReference>
<evidence type="ECO:0000256" key="4">
    <source>
        <dbReference type="ARBA" id="ARBA00023172"/>
    </source>
</evidence>
<protein>
    <submittedName>
        <fullName evidence="5">IS1 transposase</fullName>
    </submittedName>
</protein>
<organism evidence="5 6">
    <name type="scientific">Grimontia marina</name>
    <dbReference type="NCBI Taxonomy" id="646534"/>
    <lineage>
        <taxon>Bacteria</taxon>
        <taxon>Pseudomonadati</taxon>
        <taxon>Pseudomonadota</taxon>
        <taxon>Gammaproteobacteria</taxon>
        <taxon>Vibrionales</taxon>
        <taxon>Vibrionaceae</taxon>
        <taxon>Grimontia</taxon>
    </lineage>
</organism>
<accession>A0A128FJW0</accession>
<comment type="function">
    <text evidence="1">Absolutely required for transposition of IS1.</text>
</comment>
<dbReference type="GO" id="GO:0003677">
    <property type="term" value="F:DNA binding"/>
    <property type="evidence" value="ECO:0007669"/>
    <property type="project" value="InterPro"/>
</dbReference>
<reference evidence="6" key="1">
    <citation type="submission" date="2016-02" db="EMBL/GenBank/DDBJ databases">
        <authorList>
            <person name="Rodrigo-Torres Lidia"/>
            <person name="Arahal R.David."/>
        </authorList>
    </citation>
    <scope>NUCLEOTIDE SEQUENCE [LARGE SCALE GENOMIC DNA]</scope>
    <source>
        <strain evidence="6">CECT 8713</strain>
    </source>
</reference>
<sequence length="141" mass="17072">MTSIPFDKANLSLICEVDEQWSFIGKKKNRRWLWYAWEPRYKRIIAHAFGKRNTDALRSLLTLLKPFDISFFFTDDFSVYAKELPKEKHVVGKRFTQRIERTNLTLRSRLKRLVRRTIGFSRSEEMHDKVIGTFIEREFYF</sequence>
<dbReference type="GO" id="GO:0004803">
    <property type="term" value="F:transposase activity"/>
    <property type="evidence" value="ECO:0007669"/>
    <property type="project" value="InterPro"/>
</dbReference>
<evidence type="ECO:0000256" key="2">
    <source>
        <dbReference type="ARBA" id="ARBA00008841"/>
    </source>
</evidence>
<proteinExistence type="inferred from homology"/>
<gene>
    <name evidence="5" type="ORF">GMA8713_05132</name>
</gene>
<dbReference type="NCBIfam" id="NF033558">
    <property type="entry name" value="transpos_IS1"/>
    <property type="match status" value="1"/>
</dbReference>
<evidence type="ECO:0000313" key="5">
    <source>
        <dbReference type="EMBL" id="CZF87089.1"/>
    </source>
</evidence>
<dbReference type="Proteomes" id="UP000073601">
    <property type="component" value="Unassembled WGS sequence"/>
</dbReference>